<dbReference type="SMART" id="SM00225">
    <property type="entry name" value="BTB"/>
    <property type="match status" value="2"/>
</dbReference>
<dbReference type="OrthoDB" id="3164835at2759"/>
<evidence type="ECO:0000259" key="1">
    <source>
        <dbReference type="PROSITE" id="PS50097"/>
    </source>
</evidence>
<dbReference type="Pfam" id="PF00651">
    <property type="entry name" value="BTB"/>
    <property type="match status" value="1"/>
</dbReference>
<evidence type="ECO:0000313" key="2">
    <source>
        <dbReference type="EMBL" id="PSR70425.1"/>
    </source>
</evidence>
<dbReference type="Gene3D" id="3.30.710.10">
    <property type="entry name" value="Potassium Channel Kv1.1, Chain A"/>
    <property type="match status" value="1"/>
</dbReference>
<dbReference type="InterPro" id="IPR000210">
    <property type="entry name" value="BTB/POZ_dom"/>
</dbReference>
<accession>A0A2R6NDK2</accession>
<dbReference type="STRING" id="98765.A0A2R6NDK2"/>
<dbReference type="CDD" id="cd18186">
    <property type="entry name" value="BTB_POZ_ZBTB_KLHL-like"/>
    <property type="match status" value="1"/>
</dbReference>
<dbReference type="PROSITE" id="PS50097">
    <property type="entry name" value="BTB"/>
    <property type="match status" value="1"/>
</dbReference>
<proteinExistence type="predicted"/>
<dbReference type="EMBL" id="MLYV02001351">
    <property type="protein sequence ID" value="PSR70425.1"/>
    <property type="molecule type" value="Genomic_DNA"/>
</dbReference>
<protein>
    <recommendedName>
        <fullName evidence="1">BTB domain-containing protein</fullName>
    </recommendedName>
</protein>
<reference evidence="2 3" key="1">
    <citation type="submission" date="2018-02" db="EMBL/GenBank/DDBJ databases">
        <title>Genome sequence of the basidiomycete white-rot fungus Phlebia centrifuga.</title>
        <authorList>
            <person name="Granchi Z."/>
            <person name="Peng M."/>
            <person name="de Vries R.P."/>
            <person name="Hilden K."/>
            <person name="Makela M.R."/>
            <person name="Grigoriev I."/>
            <person name="Riley R."/>
        </authorList>
    </citation>
    <scope>NUCLEOTIDE SEQUENCE [LARGE SCALE GENOMIC DNA]</scope>
    <source>
        <strain evidence="2 3">FBCC195</strain>
    </source>
</reference>
<dbReference type="AlphaFoldDB" id="A0A2R6NDK2"/>
<evidence type="ECO:0000313" key="3">
    <source>
        <dbReference type="Proteomes" id="UP000186601"/>
    </source>
</evidence>
<feature type="domain" description="BTB" evidence="1">
    <location>
        <begin position="16"/>
        <end position="80"/>
    </location>
</feature>
<comment type="caution">
    <text evidence="2">The sequence shown here is derived from an EMBL/GenBank/DDBJ whole genome shotgun (WGS) entry which is preliminary data.</text>
</comment>
<dbReference type="SUPFAM" id="SSF54695">
    <property type="entry name" value="POZ domain"/>
    <property type="match status" value="1"/>
</dbReference>
<dbReference type="Proteomes" id="UP000186601">
    <property type="component" value="Unassembled WGS sequence"/>
</dbReference>
<gene>
    <name evidence="2" type="ORF">PHLCEN_2v13676</name>
</gene>
<keyword evidence="3" id="KW-1185">Reference proteome</keyword>
<dbReference type="InterPro" id="IPR011333">
    <property type="entry name" value="SKP1/BTB/POZ_sf"/>
</dbReference>
<sequence length="475" mass="53434">MSAHPIAPAPFDIVAADVILRTSDNVDFYVYSVVLLLASLFFEAMFSSQAQRPVIHVPEDSRTLEDLLRFCYPVEDPVINDLLQVDLVLEAALKYDIAVAFKPLVKTLPGFVPTHSPQVYAIACRLGLEEVAKLAAVEWGKSTFDEYSPDFSGTMAGASYVPEMARIPAGTYYRLLFYLRTREEIPFCKPAPPKEPLFSDAQAPGGWPPFSDANTDIIIRSSDNIDFRAHTMIFGLPKGGSLLSQLMKDTHDSAVDGTPVLRMDADGEVLSEILIMCYPPGLTASRLESNDFGTFRRVIQTAQKYEMTAVIRVVKSIWKRGLEKEPLTMYLVAVACDWNDEAREALEYLATWPICDLYTVELEDTKADVYRGLLKRYHHLQGSMYQAMQPFAISPRSFFTPEVSVANGQWKQLWLTSSHGQPARTVPSLLLELEVKRGRKLGDRYSYNLADIMNTRHQLEVKLKQVVKNAVFEEI</sequence>
<name>A0A2R6NDK2_9APHY</name>
<organism evidence="2 3">
    <name type="scientific">Hermanssonia centrifuga</name>
    <dbReference type="NCBI Taxonomy" id="98765"/>
    <lineage>
        <taxon>Eukaryota</taxon>
        <taxon>Fungi</taxon>
        <taxon>Dikarya</taxon>
        <taxon>Basidiomycota</taxon>
        <taxon>Agaricomycotina</taxon>
        <taxon>Agaricomycetes</taxon>
        <taxon>Polyporales</taxon>
        <taxon>Meruliaceae</taxon>
        <taxon>Hermanssonia</taxon>
    </lineage>
</organism>